<reference evidence="1 3" key="2">
    <citation type="journal article" date="2018" name="Plant J.">
        <title>The Physcomitrella patens chromosome-scale assembly reveals moss genome structure and evolution.</title>
        <authorList>
            <person name="Lang D."/>
            <person name="Ullrich K.K."/>
            <person name="Murat F."/>
            <person name="Fuchs J."/>
            <person name="Jenkins J."/>
            <person name="Haas F.B."/>
            <person name="Piednoel M."/>
            <person name="Gundlach H."/>
            <person name="Van Bel M."/>
            <person name="Meyberg R."/>
            <person name="Vives C."/>
            <person name="Morata J."/>
            <person name="Symeonidi A."/>
            <person name="Hiss M."/>
            <person name="Muchero W."/>
            <person name="Kamisugi Y."/>
            <person name="Saleh O."/>
            <person name="Blanc G."/>
            <person name="Decker E.L."/>
            <person name="van Gessel N."/>
            <person name="Grimwood J."/>
            <person name="Hayes R.D."/>
            <person name="Graham S.W."/>
            <person name="Gunter L.E."/>
            <person name="McDaniel S.F."/>
            <person name="Hoernstein S.N.W."/>
            <person name="Larsson A."/>
            <person name="Li F.W."/>
            <person name="Perroud P.F."/>
            <person name="Phillips J."/>
            <person name="Ranjan P."/>
            <person name="Rokshar D.S."/>
            <person name="Rothfels C.J."/>
            <person name="Schneider L."/>
            <person name="Shu S."/>
            <person name="Stevenson D.W."/>
            <person name="Thummler F."/>
            <person name="Tillich M."/>
            <person name="Villarreal Aguilar J.C."/>
            <person name="Widiez T."/>
            <person name="Wong G.K."/>
            <person name="Wymore A."/>
            <person name="Zhang Y."/>
            <person name="Zimmer A.D."/>
            <person name="Quatrano R.S."/>
            <person name="Mayer K.F.X."/>
            <person name="Goodstein D."/>
            <person name="Casacuberta J.M."/>
            <person name="Vandepoele K."/>
            <person name="Reski R."/>
            <person name="Cuming A.C."/>
            <person name="Tuskan G.A."/>
            <person name="Maumus F."/>
            <person name="Salse J."/>
            <person name="Schmutz J."/>
            <person name="Rensing S.A."/>
        </authorList>
    </citation>
    <scope>NUCLEOTIDE SEQUENCE [LARGE SCALE GENOMIC DNA]</scope>
    <source>
        <strain evidence="2 3">cv. Gransden 2004</strain>
    </source>
</reference>
<dbReference type="AlphaFoldDB" id="A0A2K1K8E9"/>
<dbReference type="Gramene" id="Pp3c8_22690V3.1">
    <property type="protein sequence ID" value="Pp3c8_22690V3.1"/>
    <property type="gene ID" value="Pp3c8_22690"/>
</dbReference>
<reference evidence="1 3" key="1">
    <citation type="journal article" date="2008" name="Science">
        <title>The Physcomitrella genome reveals evolutionary insights into the conquest of land by plants.</title>
        <authorList>
            <person name="Rensing S."/>
            <person name="Lang D."/>
            <person name="Zimmer A."/>
            <person name="Terry A."/>
            <person name="Salamov A."/>
            <person name="Shapiro H."/>
            <person name="Nishiyama T."/>
            <person name="Perroud P.-F."/>
            <person name="Lindquist E."/>
            <person name="Kamisugi Y."/>
            <person name="Tanahashi T."/>
            <person name="Sakakibara K."/>
            <person name="Fujita T."/>
            <person name="Oishi K."/>
            <person name="Shin-I T."/>
            <person name="Kuroki Y."/>
            <person name="Toyoda A."/>
            <person name="Suzuki Y."/>
            <person name="Hashimoto A."/>
            <person name="Yamaguchi K."/>
            <person name="Sugano A."/>
            <person name="Kohara Y."/>
            <person name="Fujiyama A."/>
            <person name="Anterola A."/>
            <person name="Aoki S."/>
            <person name="Ashton N."/>
            <person name="Barbazuk W.B."/>
            <person name="Barker E."/>
            <person name="Bennetzen J."/>
            <person name="Bezanilla M."/>
            <person name="Blankenship R."/>
            <person name="Cho S.H."/>
            <person name="Dutcher S."/>
            <person name="Estelle M."/>
            <person name="Fawcett J.A."/>
            <person name="Gundlach H."/>
            <person name="Hanada K."/>
            <person name="Heyl A."/>
            <person name="Hicks K.A."/>
            <person name="Hugh J."/>
            <person name="Lohr M."/>
            <person name="Mayer K."/>
            <person name="Melkozernov A."/>
            <person name="Murata T."/>
            <person name="Nelson D."/>
            <person name="Pils B."/>
            <person name="Prigge M."/>
            <person name="Reiss B."/>
            <person name="Renner T."/>
            <person name="Rombauts S."/>
            <person name="Rushton P."/>
            <person name="Sanderfoot A."/>
            <person name="Schween G."/>
            <person name="Shiu S.-H."/>
            <person name="Stueber K."/>
            <person name="Theodoulou F.L."/>
            <person name="Tu H."/>
            <person name="Van de Peer Y."/>
            <person name="Verrier P.J."/>
            <person name="Waters E."/>
            <person name="Wood A."/>
            <person name="Yang L."/>
            <person name="Cove D."/>
            <person name="Cuming A."/>
            <person name="Hasebe M."/>
            <person name="Lucas S."/>
            <person name="Mishler D.B."/>
            <person name="Reski R."/>
            <person name="Grigoriev I."/>
            <person name="Quatrano R.S."/>
            <person name="Boore J.L."/>
        </authorList>
    </citation>
    <scope>NUCLEOTIDE SEQUENCE [LARGE SCALE GENOMIC DNA]</scope>
    <source>
        <strain evidence="2 3">cv. Gransden 2004</strain>
    </source>
</reference>
<gene>
    <name evidence="2" type="primary">LOC112286163</name>
    <name evidence="1" type="ORF">PHYPA_011950</name>
</gene>
<proteinExistence type="predicted"/>
<evidence type="ECO:0000313" key="1">
    <source>
        <dbReference type="EMBL" id="PNR50053.1"/>
    </source>
</evidence>
<dbReference type="EMBL" id="ABEU02000008">
    <property type="protein sequence ID" value="PNR50053.1"/>
    <property type="molecule type" value="Genomic_DNA"/>
</dbReference>
<name>A0A2K1K8E9_PHYPA</name>
<dbReference type="RefSeq" id="XP_024383575.1">
    <property type="nucleotide sequence ID" value="XM_024527807.2"/>
</dbReference>
<accession>A0A2K1K8E9</accession>
<protein>
    <submittedName>
        <fullName evidence="1 2">Uncharacterized protein</fullName>
    </submittedName>
</protein>
<evidence type="ECO:0000313" key="2">
    <source>
        <dbReference type="EnsemblPlants" id="Pp3c8_22690V3.1"/>
    </source>
</evidence>
<dbReference type="PaxDb" id="3218-PP1S474_9V6.1"/>
<dbReference type="EnsemblPlants" id="Pp3c8_22690V3.1">
    <property type="protein sequence ID" value="Pp3c8_22690V3.1"/>
    <property type="gene ID" value="Pp3c8_22690"/>
</dbReference>
<reference evidence="2" key="3">
    <citation type="submission" date="2020-12" db="UniProtKB">
        <authorList>
            <consortium name="EnsemblPlants"/>
        </authorList>
    </citation>
    <scope>IDENTIFICATION</scope>
</reference>
<keyword evidence="3" id="KW-1185">Reference proteome</keyword>
<dbReference type="KEGG" id="ppp:112286163"/>
<sequence length="123" mass="13519">MNPSSKGLNRGAPIPPHPLEGFITVAREFLTPGLNRLKRAVAALIPHSLREIVVGGGRLLTSLARTVRQFPAVCVRQRSRNGYFPKWVYGETRPALNPLTAGRFPRNESIAFNQLGKCSMVGK</sequence>
<dbReference type="Proteomes" id="UP000006727">
    <property type="component" value="Chromosome 8"/>
</dbReference>
<dbReference type="GeneID" id="112286163"/>
<evidence type="ECO:0000313" key="3">
    <source>
        <dbReference type="Proteomes" id="UP000006727"/>
    </source>
</evidence>
<organism evidence="1">
    <name type="scientific">Physcomitrium patens</name>
    <name type="common">Spreading-leaved earth moss</name>
    <name type="synonym">Physcomitrella patens</name>
    <dbReference type="NCBI Taxonomy" id="3218"/>
    <lineage>
        <taxon>Eukaryota</taxon>
        <taxon>Viridiplantae</taxon>
        <taxon>Streptophyta</taxon>
        <taxon>Embryophyta</taxon>
        <taxon>Bryophyta</taxon>
        <taxon>Bryophytina</taxon>
        <taxon>Bryopsida</taxon>
        <taxon>Funariidae</taxon>
        <taxon>Funariales</taxon>
        <taxon>Funariaceae</taxon>
        <taxon>Physcomitrium</taxon>
    </lineage>
</organism>